<dbReference type="InterPro" id="IPR017439">
    <property type="entry name" value="Amidohydrolase"/>
</dbReference>
<dbReference type="NCBIfam" id="TIGR01891">
    <property type="entry name" value="amidohydrolases"/>
    <property type="match status" value="1"/>
</dbReference>
<protein>
    <submittedName>
        <fullName evidence="4">N-acetyl-L,L-diaminopimelate deacetylase</fullName>
        <ecNumber evidence="4">3.5.1.47</ecNumber>
    </submittedName>
</protein>
<dbReference type="FunFam" id="3.30.70.360:FF:000001">
    <property type="entry name" value="N-acetyldiaminopimelate deacetylase"/>
    <property type="match status" value="1"/>
</dbReference>
<dbReference type="AlphaFoldDB" id="A0A6J4U8K1"/>
<dbReference type="GO" id="GO:0050118">
    <property type="term" value="F:N-acetyldiaminopimelate deacetylase activity"/>
    <property type="evidence" value="ECO:0007669"/>
    <property type="project" value="UniProtKB-EC"/>
</dbReference>
<dbReference type="Gene3D" id="3.30.70.360">
    <property type="match status" value="1"/>
</dbReference>
<dbReference type="EMBL" id="CADCWI010000017">
    <property type="protein sequence ID" value="CAA9543278.1"/>
    <property type="molecule type" value="Genomic_DNA"/>
</dbReference>
<dbReference type="InterPro" id="IPR036264">
    <property type="entry name" value="Bact_exopeptidase_dim_dom"/>
</dbReference>
<dbReference type="GO" id="GO:0019877">
    <property type="term" value="P:diaminopimelate biosynthetic process"/>
    <property type="evidence" value="ECO:0007669"/>
    <property type="project" value="UniProtKB-ARBA"/>
</dbReference>
<keyword evidence="2" id="KW-0464">Manganese</keyword>
<dbReference type="Gene3D" id="3.40.630.10">
    <property type="entry name" value="Zn peptidases"/>
    <property type="match status" value="1"/>
</dbReference>
<accession>A0A6J4U8K1</accession>
<evidence type="ECO:0000313" key="4">
    <source>
        <dbReference type="EMBL" id="CAA9543278.1"/>
    </source>
</evidence>
<keyword evidence="2" id="KW-0479">Metal-binding</keyword>
<proteinExistence type="predicted"/>
<dbReference type="PIRSF" id="PIRSF005962">
    <property type="entry name" value="Pept_M20D_amidohydro"/>
    <property type="match status" value="1"/>
</dbReference>
<dbReference type="InterPro" id="IPR002933">
    <property type="entry name" value="Peptidase_M20"/>
</dbReference>
<sequence>MVTMPRLHEMVDEILPGIIADRRHLHENPELGFQEVKTSAFVADRLRALGVEDIRTGINGTGVTGLIRGTGTGAGADRVVLVRADMDALPILEENEVEYKSQNDGTMHACGHDAHTAILMGLARVLNDRKDQFAGTVKLLFQPAEEMFPGGAKGMIEEGVLEDPPVDAVFGLHMAQEQPVGTIIVGPGPVMAAADSFTIRIQGKGGHAAYPSYCVDPIVAGAQIIMALQTLVSREVGPTESAVVSTCVFNSGDAFNVIPDVAELGGTVRTFNPDVRDLLERRIGELSEGIGKALRVEVDFNYRRGYPATVNDPAAVEIVRQAAREVVGEEKLIDAEPKMGAEDFSYFLNERPGAFFFVGSKNEERGLIWGHHHPRFDIDEESLGVGLEAMATTVVTYLDQGL</sequence>
<dbReference type="EC" id="3.5.1.47" evidence="4"/>
<dbReference type="GO" id="GO:0046872">
    <property type="term" value="F:metal ion binding"/>
    <property type="evidence" value="ECO:0007669"/>
    <property type="project" value="UniProtKB-KW"/>
</dbReference>
<feature type="binding site" evidence="2">
    <location>
        <position position="146"/>
    </location>
    <ligand>
        <name>Mn(2+)</name>
        <dbReference type="ChEBI" id="CHEBI:29035"/>
        <label>2</label>
    </ligand>
</feature>
<name>A0A6J4U8K1_9BACT</name>
<evidence type="ECO:0000256" key="1">
    <source>
        <dbReference type="ARBA" id="ARBA00022801"/>
    </source>
</evidence>
<reference evidence="4" key="1">
    <citation type="submission" date="2020-02" db="EMBL/GenBank/DDBJ databases">
        <authorList>
            <person name="Meier V. D."/>
        </authorList>
    </citation>
    <scope>NUCLEOTIDE SEQUENCE</scope>
    <source>
        <strain evidence="4">AVDCRST_MAG43</strain>
    </source>
</reference>
<feature type="domain" description="Peptidase M20 dimerisation" evidence="3">
    <location>
        <begin position="196"/>
        <end position="276"/>
    </location>
</feature>
<evidence type="ECO:0000256" key="2">
    <source>
        <dbReference type="PIRSR" id="PIRSR005962-1"/>
    </source>
</evidence>
<gene>
    <name evidence="4" type="ORF">AVDCRST_MAG43-332</name>
</gene>
<feature type="binding site" evidence="2">
    <location>
        <position position="112"/>
    </location>
    <ligand>
        <name>Mn(2+)</name>
        <dbReference type="ChEBI" id="CHEBI:29035"/>
        <label>2</label>
    </ligand>
</feature>
<dbReference type="PANTHER" id="PTHR11014:SF63">
    <property type="entry name" value="METALLOPEPTIDASE, PUTATIVE (AFU_ORTHOLOGUE AFUA_6G09600)-RELATED"/>
    <property type="match status" value="1"/>
</dbReference>
<organism evidence="4">
    <name type="scientific">uncultured Thermomicrobiales bacterium</name>
    <dbReference type="NCBI Taxonomy" id="1645740"/>
    <lineage>
        <taxon>Bacteria</taxon>
        <taxon>Pseudomonadati</taxon>
        <taxon>Thermomicrobiota</taxon>
        <taxon>Thermomicrobia</taxon>
        <taxon>Thermomicrobiales</taxon>
        <taxon>environmental samples</taxon>
    </lineage>
</organism>
<comment type="cofactor">
    <cofactor evidence="2">
        <name>Mn(2+)</name>
        <dbReference type="ChEBI" id="CHEBI:29035"/>
    </cofactor>
    <text evidence="2">The Mn(2+) ion enhances activity.</text>
</comment>
<evidence type="ECO:0000259" key="3">
    <source>
        <dbReference type="Pfam" id="PF07687"/>
    </source>
</evidence>
<dbReference type="SUPFAM" id="SSF55031">
    <property type="entry name" value="Bacterial exopeptidase dimerisation domain"/>
    <property type="match status" value="1"/>
</dbReference>
<dbReference type="Pfam" id="PF07687">
    <property type="entry name" value="M20_dimer"/>
    <property type="match status" value="1"/>
</dbReference>
<keyword evidence="1 4" id="KW-0378">Hydrolase</keyword>
<dbReference type="InterPro" id="IPR011650">
    <property type="entry name" value="Peptidase_M20_dimer"/>
</dbReference>
<dbReference type="Pfam" id="PF01546">
    <property type="entry name" value="Peptidase_M20"/>
    <property type="match status" value="1"/>
</dbReference>
<dbReference type="PANTHER" id="PTHR11014">
    <property type="entry name" value="PEPTIDASE M20 FAMILY MEMBER"/>
    <property type="match status" value="1"/>
</dbReference>
<feature type="binding site" evidence="2">
    <location>
        <position position="173"/>
    </location>
    <ligand>
        <name>Mn(2+)</name>
        <dbReference type="ChEBI" id="CHEBI:29035"/>
        <label>1</label>
    </ligand>
</feature>
<dbReference type="SUPFAM" id="SSF53187">
    <property type="entry name" value="Zn-dependent exopeptidases"/>
    <property type="match status" value="1"/>
</dbReference>
<feature type="binding site" evidence="2">
    <location>
        <position position="110"/>
    </location>
    <ligand>
        <name>Mn(2+)</name>
        <dbReference type="ChEBI" id="CHEBI:29035"/>
        <label>2</label>
    </ligand>
</feature>
<feature type="binding site" evidence="2">
    <location>
        <position position="372"/>
    </location>
    <ligand>
        <name>Mn(2+)</name>
        <dbReference type="ChEBI" id="CHEBI:29035"/>
        <label>2</label>
    </ligand>
</feature>